<dbReference type="InterPro" id="IPR000873">
    <property type="entry name" value="AMP-dep_synth/lig_dom"/>
</dbReference>
<evidence type="ECO:0000259" key="2">
    <source>
        <dbReference type="Pfam" id="PF14535"/>
    </source>
</evidence>
<feature type="domain" description="AMP-dependent ligase C-terminal" evidence="2">
    <location>
        <begin position="345"/>
        <end position="435"/>
    </location>
</feature>
<evidence type="ECO:0000313" key="3">
    <source>
        <dbReference type="EMBL" id="OLF12948.1"/>
    </source>
</evidence>
<dbReference type="GO" id="GO:0016874">
    <property type="term" value="F:ligase activity"/>
    <property type="evidence" value="ECO:0007669"/>
    <property type="project" value="UniProtKB-KW"/>
</dbReference>
<name>A0A7Z0WQE7_9PSEU</name>
<dbReference type="PANTHER" id="PTHR43845:SF1">
    <property type="entry name" value="BLR5969 PROTEIN"/>
    <property type="match status" value="1"/>
</dbReference>
<sequence length="435" mass="48803">MSNLPSGQPYWNPRTETMPREELSAWQWRKLQVALAQARNSKFWSDRIPEDISSFEDYTARVPLVTKKDLVAAEEVSPPFGLLPSIDPAAGIRFHQTSGTSGNTPLRTFDTLRDWTWAVDQWCTLLHAYGVRSGMRGIAAFGYGLFIGFWGLQDAMMRLGCTVLPTGSMDSAARVRVLVDYQIEVMGCTPTYALRLLETAKDMGIDLATEGNLRVVVTGAEPRPQATVRAIEEGFGARVYDVAGMTELATVFTFECPANRNNFHIIEPAAIEEVLHPETRQPVGYGERGVRVMTGLGREGWQIFRYWTEDIVVRRPWHECPCGRTWDLYEGGIIGRADDMRKIRGISVTPVMVEDVVRGFAEVREFQTVLRADRGLDVMVLRVEPWDLATARADLAQRIGAEIKQSIGLQPRVELVAAGALPRFEAKAVRFHDER</sequence>
<evidence type="ECO:0000259" key="1">
    <source>
        <dbReference type="Pfam" id="PF00501"/>
    </source>
</evidence>
<comment type="caution">
    <text evidence="3">The sequence shown here is derived from an EMBL/GenBank/DDBJ whole genome shotgun (WGS) entry which is preliminary data.</text>
</comment>
<organism evidence="3 4">
    <name type="scientific">Actinophytocola xinjiangensis</name>
    <dbReference type="NCBI Taxonomy" id="485602"/>
    <lineage>
        <taxon>Bacteria</taxon>
        <taxon>Bacillati</taxon>
        <taxon>Actinomycetota</taxon>
        <taxon>Actinomycetes</taxon>
        <taxon>Pseudonocardiales</taxon>
        <taxon>Pseudonocardiaceae</taxon>
    </lineage>
</organism>
<protein>
    <submittedName>
        <fullName evidence="3">Phenylacetate--CoA ligase</fullName>
    </submittedName>
</protein>
<dbReference type="InterPro" id="IPR028154">
    <property type="entry name" value="AMP-dep_Lig_C"/>
</dbReference>
<proteinExistence type="predicted"/>
<keyword evidence="3" id="KW-0436">Ligase</keyword>
<feature type="domain" description="AMP-dependent synthetase/ligase" evidence="1">
    <location>
        <begin position="155"/>
        <end position="289"/>
    </location>
</feature>
<dbReference type="Proteomes" id="UP000185696">
    <property type="component" value="Unassembled WGS sequence"/>
</dbReference>
<dbReference type="Gene3D" id="3.30.300.30">
    <property type="match status" value="1"/>
</dbReference>
<keyword evidence="4" id="KW-1185">Reference proteome</keyword>
<reference evidence="3 4" key="1">
    <citation type="submission" date="2016-12" db="EMBL/GenBank/DDBJ databases">
        <title>The draft genome sequence of Actinophytocola xinjiangensis.</title>
        <authorList>
            <person name="Wang W."/>
            <person name="Yuan L."/>
        </authorList>
    </citation>
    <scope>NUCLEOTIDE SEQUENCE [LARGE SCALE GENOMIC DNA]</scope>
    <source>
        <strain evidence="3 4">CGMCC 4.4663</strain>
    </source>
</reference>
<dbReference type="Pfam" id="PF00501">
    <property type="entry name" value="AMP-binding"/>
    <property type="match status" value="1"/>
</dbReference>
<dbReference type="InterPro" id="IPR042099">
    <property type="entry name" value="ANL_N_sf"/>
</dbReference>
<dbReference type="AlphaFoldDB" id="A0A7Z0WQE7"/>
<dbReference type="SUPFAM" id="SSF56801">
    <property type="entry name" value="Acetyl-CoA synthetase-like"/>
    <property type="match status" value="1"/>
</dbReference>
<dbReference type="EMBL" id="MSIF01000002">
    <property type="protein sequence ID" value="OLF12948.1"/>
    <property type="molecule type" value="Genomic_DNA"/>
</dbReference>
<dbReference type="OrthoDB" id="580775at2"/>
<dbReference type="RefSeq" id="WP_075131857.1">
    <property type="nucleotide sequence ID" value="NZ_MSIF01000002.1"/>
</dbReference>
<dbReference type="Gene3D" id="3.40.50.12780">
    <property type="entry name" value="N-terminal domain of ligase-like"/>
    <property type="match status" value="1"/>
</dbReference>
<evidence type="ECO:0000313" key="4">
    <source>
        <dbReference type="Proteomes" id="UP000185696"/>
    </source>
</evidence>
<dbReference type="Pfam" id="PF14535">
    <property type="entry name" value="AMP-binding_C_2"/>
    <property type="match status" value="1"/>
</dbReference>
<gene>
    <name evidence="3" type="ORF">BLA60_06765</name>
</gene>
<accession>A0A7Z0WQE7</accession>
<dbReference type="PANTHER" id="PTHR43845">
    <property type="entry name" value="BLR5969 PROTEIN"/>
    <property type="match status" value="1"/>
</dbReference>
<dbReference type="InterPro" id="IPR045851">
    <property type="entry name" value="AMP-bd_C_sf"/>
</dbReference>